<feature type="coiled-coil region" evidence="19">
    <location>
        <begin position="30"/>
        <end position="73"/>
    </location>
</feature>
<dbReference type="GO" id="GO:0005524">
    <property type="term" value="F:ATP binding"/>
    <property type="evidence" value="ECO:0007669"/>
    <property type="project" value="UniProtKB-KW"/>
</dbReference>
<feature type="domain" description="Histidine kinase" evidence="21">
    <location>
        <begin position="69"/>
        <end position="261"/>
    </location>
</feature>
<keyword evidence="20" id="KW-0472">Membrane</keyword>
<evidence type="ECO:0000256" key="9">
    <source>
        <dbReference type="ARBA" id="ARBA00022679"/>
    </source>
</evidence>
<comment type="caution">
    <text evidence="22">The sequence shown here is derived from an EMBL/GenBank/DDBJ whole genome shotgun (WGS) entry which is preliminary data.</text>
</comment>
<evidence type="ECO:0000256" key="3">
    <source>
        <dbReference type="ARBA" id="ARBA00004496"/>
    </source>
</evidence>
<evidence type="ECO:0000256" key="8">
    <source>
        <dbReference type="ARBA" id="ARBA00022553"/>
    </source>
</evidence>
<dbReference type="PROSITE" id="PS50109">
    <property type="entry name" value="HIS_KIN"/>
    <property type="match status" value="1"/>
</dbReference>
<gene>
    <name evidence="22" type="ORF">QNI16_16970</name>
</gene>
<evidence type="ECO:0000256" key="6">
    <source>
        <dbReference type="ARBA" id="ARBA00022485"/>
    </source>
</evidence>
<keyword evidence="15" id="KW-0902">Two-component regulatory system</keyword>
<keyword evidence="6" id="KW-0004">4Fe-4S</keyword>
<dbReference type="SMART" id="SM00387">
    <property type="entry name" value="HATPase_c"/>
    <property type="match status" value="1"/>
</dbReference>
<dbReference type="GO" id="GO:0016020">
    <property type="term" value="C:membrane"/>
    <property type="evidence" value="ECO:0007669"/>
    <property type="project" value="InterPro"/>
</dbReference>
<dbReference type="Gene3D" id="3.30.565.10">
    <property type="entry name" value="Histidine kinase-like ATPase, C-terminal domain"/>
    <property type="match status" value="1"/>
</dbReference>
<reference evidence="22" key="1">
    <citation type="submission" date="2023-05" db="EMBL/GenBank/DDBJ databases">
        <authorList>
            <person name="Zhang X."/>
        </authorList>
    </citation>
    <scope>NUCLEOTIDE SEQUENCE</scope>
    <source>
        <strain evidence="22">YF14B1</strain>
    </source>
</reference>
<organism evidence="22 23">
    <name type="scientific">Xanthocytophaga flava</name>
    <dbReference type="NCBI Taxonomy" id="3048013"/>
    <lineage>
        <taxon>Bacteria</taxon>
        <taxon>Pseudomonadati</taxon>
        <taxon>Bacteroidota</taxon>
        <taxon>Cytophagia</taxon>
        <taxon>Cytophagales</taxon>
        <taxon>Rhodocytophagaceae</taxon>
        <taxon>Xanthocytophaga</taxon>
    </lineage>
</organism>
<evidence type="ECO:0000256" key="11">
    <source>
        <dbReference type="ARBA" id="ARBA00022741"/>
    </source>
</evidence>
<dbReference type="InterPro" id="IPR050482">
    <property type="entry name" value="Sensor_HK_TwoCompSys"/>
</dbReference>
<dbReference type="InterPro" id="IPR005467">
    <property type="entry name" value="His_kinase_dom"/>
</dbReference>
<dbReference type="EMBL" id="JASJOS010000007">
    <property type="protein sequence ID" value="MDJ1482199.1"/>
    <property type="molecule type" value="Genomic_DNA"/>
</dbReference>
<sequence>MQISPENVATLIVIISVIFLIAPIFLVSYVNLYNQRKKKHQEEKEQLKRDFDLEMLRVQMEVKEETLKTLGAELHDNIGQILSLTTITLTSINLEDTVSSTRKLTSATELTRRAIREIRDLSQLLNGENLLKRGLVAAIELELDWLSRLERYTLTFNKKEFNPASSHNNKDVIVFRLFQELISNIIRHAHATEITILLESHTNTLQLTVKDNGVGFTKNKPQKTGMGLYTIEKRAGMIQGTVQFDTAPGQGTSVKIQVPYP</sequence>
<dbReference type="Pfam" id="PF02518">
    <property type="entry name" value="HATPase_c"/>
    <property type="match status" value="1"/>
</dbReference>
<dbReference type="AlphaFoldDB" id="A0AAE3QSS4"/>
<keyword evidence="8" id="KW-0597">Phosphoprotein</keyword>
<keyword evidence="16" id="KW-0411">Iron-sulfur</keyword>
<keyword evidence="11" id="KW-0547">Nucleotide-binding</keyword>
<evidence type="ECO:0000256" key="12">
    <source>
        <dbReference type="ARBA" id="ARBA00022777"/>
    </source>
</evidence>
<evidence type="ECO:0000313" key="22">
    <source>
        <dbReference type="EMBL" id="MDJ1482199.1"/>
    </source>
</evidence>
<evidence type="ECO:0000256" key="20">
    <source>
        <dbReference type="SAM" id="Phobius"/>
    </source>
</evidence>
<dbReference type="Proteomes" id="UP001241110">
    <property type="component" value="Unassembled WGS sequence"/>
</dbReference>
<evidence type="ECO:0000256" key="10">
    <source>
        <dbReference type="ARBA" id="ARBA00022723"/>
    </source>
</evidence>
<dbReference type="Pfam" id="PF07730">
    <property type="entry name" value="HisKA_3"/>
    <property type="match status" value="1"/>
</dbReference>
<keyword evidence="14" id="KW-0408">Iron</keyword>
<evidence type="ECO:0000256" key="16">
    <source>
        <dbReference type="ARBA" id="ARBA00023014"/>
    </source>
</evidence>
<dbReference type="SUPFAM" id="SSF55874">
    <property type="entry name" value="ATPase domain of HSP90 chaperone/DNA topoisomerase II/histidine kinase"/>
    <property type="match status" value="1"/>
</dbReference>
<name>A0AAE3QSS4_9BACT</name>
<dbReference type="PANTHER" id="PTHR24421:SF10">
    <property type="entry name" value="NITRATE_NITRITE SENSOR PROTEIN NARQ"/>
    <property type="match status" value="1"/>
</dbReference>
<dbReference type="InterPro" id="IPR003594">
    <property type="entry name" value="HATPase_dom"/>
</dbReference>
<evidence type="ECO:0000256" key="5">
    <source>
        <dbReference type="ARBA" id="ARBA00017322"/>
    </source>
</evidence>
<keyword evidence="20" id="KW-1133">Transmembrane helix</keyword>
<dbReference type="GO" id="GO:0046872">
    <property type="term" value="F:metal ion binding"/>
    <property type="evidence" value="ECO:0007669"/>
    <property type="project" value="UniProtKB-KW"/>
</dbReference>
<dbReference type="GO" id="GO:0051539">
    <property type="term" value="F:4 iron, 4 sulfur cluster binding"/>
    <property type="evidence" value="ECO:0007669"/>
    <property type="project" value="UniProtKB-KW"/>
</dbReference>
<evidence type="ECO:0000256" key="14">
    <source>
        <dbReference type="ARBA" id="ARBA00023004"/>
    </source>
</evidence>
<comment type="subcellular location">
    <subcellularLocation>
        <location evidence="3">Cytoplasm</location>
    </subcellularLocation>
</comment>
<keyword evidence="10" id="KW-0479">Metal-binding</keyword>
<dbReference type="PANTHER" id="PTHR24421">
    <property type="entry name" value="NITRATE/NITRITE SENSOR PROTEIN NARX-RELATED"/>
    <property type="match status" value="1"/>
</dbReference>
<evidence type="ECO:0000256" key="1">
    <source>
        <dbReference type="ARBA" id="ARBA00000085"/>
    </source>
</evidence>
<evidence type="ECO:0000259" key="21">
    <source>
        <dbReference type="PROSITE" id="PS50109"/>
    </source>
</evidence>
<evidence type="ECO:0000256" key="7">
    <source>
        <dbReference type="ARBA" id="ARBA00022490"/>
    </source>
</evidence>
<accession>A0AAE3QSS4</accession>
<evidence type="ECO:0000256" key="19">
    <source>
        <dbReference type="SAM" id="Coils"/>
    </source>
</evidence>
<evidence type="ECO:0000256" key="13">
    <source>
        <dbReference type="ARBA" id="ARBA00022840"/>
    </source>
</evidence>
<dbReference type="CDD" id="cd16917">
    <property type="entry name" value="HATPase_UhpB-NarQ-NarX-like"/>
    <property type="match status" value="1"/>
</dbReference>
<dbReference type="GO" id="GO:0000155">
    <property type="term" value="F:phosphorelay sensor kinase activity"/>
    <property type="evidence" value="ECO:0007669"/>
    <property type="project" value="InterPro"/>
</dbReference>
<evidence type="ECO:0000256" key="15">
    <source>
        <dbReference type="ARBA" id="ARBA00023012"/>
    </source>
</evidence>
<dbReference type="EC" id="2.7.13.3" evidence="4"/>
<dbReference type="InterPro" id="IPR036890">
    <property type="entry name" value="HATPase_C_sf"/>
</dbReference>
<dbReference type="PRINTS" id="PR00344">
    <property type="entry name" value="BCTRLSENSOR"/>
</dbReference>
<keyword evidence="7" id="KW-0963">Cytoplasm</keyword>
<comment type="cofactor">
    <cofactor evidence="2">
        <name>[4Fe-4S] cluster</name>
        <dbReference type="ChEBI" id="CHEBI:49883"/>
    </cofactor>
</comment>
<evidence type="ECO:0000256" key="4">
    <source>
        <dbReference type="ARBA" id="ARBA00012438"/>
    </source>
</evidence>
<evidence type="ECO:0000256" key="2">
    <source>
        <dbReference type="ARBA" id="ARBA00001966"/>
    </source>
</evidence>
<keyword evidence="13 22" id="KW-0067">ATP-binding</keyword>
<keyword evidence="9" id="KW-0808">Transferase</keyword>
<dbReference type="GO" id="GO:0046983">
    <property type="term" value="F:protein dimerization activity"/>
    <property type="evidence" value="ECO:0007669"/>
    <property type="project" value="InterPro"/>
</dbReference>
<evidence type="ECO:0000256" key="18">
    <source>
        <dbReference type="ARBA" id="ARBA00030800"/>
    </source>
</evidence>
<dbReference type="InterPro" id="IPR011712">
    <property type="entry name" value="Sig_transdc_His_kin_sub3_dim/P"/>
</dbReference>
<proteinExistence type="predicted"/>
<dbReference type="RefSeq" id="WP_313981004.1">
    <property type="nucleotide sequence ID" value="NZ_JASJOS010000007.1"/>
</dbReference>
<keyword evidence="20" id="KW-0812">Transmembrane</keyword>
<comment type="catalytic activity">
    <reaction evidence="1">
        <text>ATP + protein L-histidine = ADP + protein N-phospho-L-histidine.</text>
        <dbReference type="EC" id="2.7.13.3"/>
    </reaction>
</comment>
<feature type="transmembrane region" description="Helical" evidence="20">
    <location>
        <begin position="12"/>
        <end position="32"/>
    </location>
</feature>
<evidence type="ECO:0000256" key="17">
    <source>
        <dbReference type="ARBA" id="ARBA00024827"/>
    </source>
</evidence>
<comment type="function">
    <text evidence="17">Member of the two-component regulatory system NreB/NreC involved in the control of dissimilatory nitrate/nitrite reduction in response to oxygen. NreB functions as a direct oxygen sensor histidine kinase which is autophosphorylated, in the absence of oxygen, probably at the conserved histidine residue, and transfers its phosphate group probably to a conserved aspartate residue of NreC. NreB/NreC activates the expression of the nitrate (narGHJI) and nitrite (nir) reductase operons, as well as the putative nitrate transporter gene narT.</text>
</comment>
<protein>
    <recommendedName>
        <fullName evidence="5">Oxygen sensor histidine kinase NreB</fullName>
        <ecNumber evidence="4">2.7.13.3</ecNumber>
    </recommendedName>
    <alternativeName>
        <fullName evidence="18">Nitrogen regulation protein B</fullName>
    </alternativeName>
</protein>
<keyword evidence="19" id="KW-0175">Coiled coil</keyword>
<dbReference type="GO" id="GO:0005737">
    <property type="term" value="C:cytoplasm"/>
    <property type="evidence" value="ECO:0007669"/>
    <property type="project" value="UniProtKB-SubCell"/>
</dbReference>
<dbReference type="InterPro" id="IPR004358">
    <property type="entry name" value="Sig_transdc_His_kin-like_C"/>
</dbReference>
<evidence type="ECO:0000313" key="23">
    <source>
        <dbReference type="Proteomes" id="UP001241110"/>
    </source>
</evidence>
<keyword evidence="12" id="KW-0418">Kinase</keyword>